<dbReference type="InterPro" id="IPR042317">
    <property type="entry name" value="She-1-like"/>
</dbReference>
<dbReference type="Pfam" id="PF00646">
    <property type="entry name" value="F-box"/>
    <property type="match status" value="1"/>
</dbReference>
<evidence type="ECO:0000259" key="1">
    <source>
        <dbReference type="Pfam" id="PF00646"/>
    </source>
</evidence>
<dbReference type="PANTHER" id="PTHR31006">
    <property type="entry name" value="F-BOX DOMAIN-CONTAINING PROTEIN-RELATED-RELATED"/>
    <property type="match status" value="1"/>
</dbReference>
<sequence length="459" mass="53425">MSLSKQERPEDRLSALDFIRGHLKIGISKPRPQLCLNLLERKNQLGNNIKKLFKSRIGKPLEKKMAEEVFVKEGEDCEEDQFRWLELPDHLREIIVHKMPLQSRVNLAATSKGEREFVKQMKVKCSLFVIEDLSRRATNLLRYPDLHWKVFAKPGKRFFLNFVCDWNQDIAICFCEERRPFYETSQASKVYWLTPGGSIKKTVIPNISSYDLAVQTAKHFFSIITEDCKRSSVALSGWPEQIFQIPELQKSLIIGSSFDDVQSIHKTFDFFEPYSFDVYMHKIAIKYILPFSILSVARHGLRNWMTMRENDRILCDQMLDKDIRILILHDSFVSQEKINSFIGKWSRGEISKNFCWFAISTHLDIEIEEVIDQLPIVFAGEKFGPKYVIPKESKKKQDPIPLIRMVKYDVLSLISKEIVGTLYIRDKMVLFANAGSCPSIDEFGLITYKTRSGLNRTQF</sequence>
<keyword evidence="2" id="KW-1185">Reference proteome</keyword>
<reference evidence="3" key="1">
    <citation type="submission" date="2016-11" db="UniProtKB">
        <authorList>
            <consortium name="WormBaseParasite"/>
        </authorList>
    </citation>
    <scope>IDENTIFICATION</scope>
</reference>
<organism evidence="2 3">
    <name type="scientific">Caenorhabditis tropicalis</name>
    <dbReference type="NCBI Taxonomy" id="1561998"/>
    <lineage>
        <taxon>Eukaryota</taxon>
        <taxon>Metazoa</taxon>
        <taxon>Ecdysozoa</taxon>
        <taxon>Nematoda</taxon>
        <taxon>Chromadorea</taxon>
        <taxon>Rhabditida</taxon>
        <taxon>Rhabditina</taxon>
        <taxon>Rhabditomorpha</taxon>
        <taxon>Rhabditoidea</taxon>
        <taxon>Rhabditidae</taxon>
        <taxon>Peloderinae</taxon>
        <taxon>Caenorhabditis</taxon>
    </lineage>
</organism>
<dbReference type="WBParaSite" id="Csp11.Scaffold478.g1787.t2">
    <property type="protein sequence ID" value="Csp11.Scaffold478.g1787.t2"/>
    <property type="gene ID" value="Csp11.Scaffold478.g1787"/>
</dbReference>
<evidence type="ECO:0000313" key="3">
    <source>
        <dbReference type="WBParaSite" id="Csp11.Scaffold478.g1787.t2"/>
    </source>
</evidence>
<feature type="domain" description="F-box" evidence="1">
    <location>
        <begin position="84"/>
        <end position="124"/>
    </location>
</feature>
<dbReference type="eggNOG" id="ENOG502TFQ6">
    <property type="taxonomic scope" value="Eukaryota"/>
</dbReference>
<proteinExistence type="predicted"/>
<dbReference type="Proteomes" id="UP000095282">
    <property type="component" value="Unplaced"/>
</dbReference>
<protein>
    <submittedName>
        <fullName evidence="3">F-box domain-containing protein</fullName>
    </submittedName>
</protein>
<dbReference type="PANTHER" id="PTHR31006:SF8">
    <property type="entry name" value="F-BOX DOMAIN-CONTAINING PROTEIN-RELATED"/>
    <property type="match status" value="1"/>
</dbReference>
<evidence type="ECO:0000313" key="2">
    <source>
        <dbReference type="Proteomes" id="UP000095282"/>
    </source>
</evidence>
<accession>A0A1I7T2H3</accession>
<dbReference type="InterPro" id="IPR001810">
    <property type="entry name" value="F-box_dom"/>
</dbReference>
<name>A0A1I7T2H3_9PELO</name>
<dbReference type="AlphaFoldDB" id="A0A1I7T2H3"/>